<dbReference type="InterPro" id="IPR000843">
    <property type="entry name" value="HTH_LacI"/>
</dbReference>
<dbReference type="PaxDb" id="195103-CPF_0407"/>
<dbReference type="CDD" id="cd06283">
    <property type="entry name" value="PBP1_RegR_EndR_KdgR-like"/>
    <property type="match status" value="1"/>
</dbReference>
<feature type="domain" description="HTH lacI-type" evidence="4">
    <location>
        <begin position="8"/>
        <end position="63"/>
    </location>
</feature>
<dbReference type="Gene3D" id="3.40.50.2300">
    <property type="match status" value="2"/>
</dbReference>
<dbReference type="Proteomes" id="UP000001823">
    <property type="component" value="Chromosome"/>
</dbReference>
<dbReference type="GeneID" id="93003247"/>
<dbReference type="HOGENOM" id="CLU_037628_6_0_9"/>
<keyword evidence="2" id="KW-0238">DNA-binding</keyword>
<keyword evidence="1" id="KW-0805">Transcription regulation</keyword>
<dbReference type="CDD" id="cd01392">
    <property type="entry name" value="HTH_LacI"/>
    <property type="match status" value="1"/>
</dbReference>
<gene>
    <name evidence="5" type="ordered locus">CPF_0407</name>
</gene>
<protein>
    <submittedName>
        <fullName evidence="5">Sugar-binding transcriptional regulator, LacI family</fullName>
    </submittedName>
</protein>
<evidence type="ECO:0000259" key="4">
    <source>
        <dbReference type="PROSITE" id="PS50932"/>
    </source>
</evidence>
<dbReference type="Gene3D" id="1.10.260.40">
    <property type="entry name" value="lambda repressor-like DNA-binding domains"/>
    <property type="match status" value="1"/>
</dbReference>
<dbReference type="PROSITE" id="PS50932">
    <property type="entry name" value="HTH_LACI_2"/>
    <property type="match status" value="1"/>
</dbReference>
<proteinExistence type="predicted"/>
<dbReference type="PANTHER" id="PTHR30146:SF154">
    <property type="entry name" value="TRANSCRIPTION REGULATOR, MEMBER OF GALR FAMILY"/>
    <property type="match status" value="1"/>
</dbReference>
<evidence type="ECO:0000256" key="1">
    <source>
        <dbReference type="ARBA" id="ARBA00023015"/>
    </source>
</evidence>
<evidence type="ECO:0000313" key="6">
    <source>
        <dbReference type="Proteomes" id="UP000001823"/>
    </source>
</evidence>
<evidence type="ECO:0000256" key="3">
    <source>
        <dbReference type="ARBA" id="ARBA00023163"/>
    </source>
</evidence>
<sequence length="337" mass="38470">MVNEGAKLTINDIAKKAKTSKTTVSFYLNGKFDKMSPDTKRRIEQVIEETNYSPNIMARSLKLKKSNLIGVVVADITNPFSSNIVKGIGEITRRKGYQILVGSTNLDYYNEEEYFKKMLDMGVDGFIVQPTKNFDKLYPAIKNKGKKIVVLDSVSSRYTGKWVKTNNYEIVYEAVLKLAEKGYEEFILVTEAPDKLAARMERKTGFEDAVNKINCKSFIEIINENTEVDEIAEMLKINISNNKKTVIFAINGKILQKVFKAVKMEGFDVPNHVGIIGFDKWDWTMYASPSVTTIDQPTYEEGKYAAKMLIEMIEENDDFYKSEVFDCNINWEESTDL</sequence>
<dbReference type="SMART" id="SM00354">
    <property type="entry name" value="HTH_LACI"/>
    <property type="match status" value="1"/>
</dbReference>
<dbReference type="PANTHER" id="PTHR30146">
    <property type="entry name" value="LACI-RELATED TRANSCRIPTIONAL REPRESSOR"/>
    <property type="match status" value="1"/>
</dbReference>
<dbReference type="Pfam" id="PF00356">
    <property type="entry name" value="LacI"/>
    <property type="match status" value="1"/>
</dbReference>
<dbReference type="RefSeq" id="WP_003455628.1">
    <property type="nucleotide sequence ID" value="NC_008261.1"/>
</dbReference>
<keyword evidence="3" id="KW-0804">Transcription</keyword>
<name>A0A0H2YUR0_CLOP1</name>
<organism evidence="5 6">
    <name type="scientific">Clostridium perfringens (strain ATCC 13124 / DSM 756 / JCM 1290 / NCIMB 6125 / NCTC 8237 / Type A)</name>
    <dbReference type="NCBI Taxonomy" id="195103"/>
    <lineage>
        <taxon>Bacteria</taxon>
        <taxon>Bacillati</taxon>
        <taxon>Bacillota</taxon>
        <taxon>Clostridia</taxon>
        <taxon>Eubacteriales</taxon>
        <taxon>Clostridiaceae</taxon>
        <taxon>Clostridium</taxon>
    </lineage>
</organism>
<evidence type="ECO:0000313" key="5">
    <source>
        <dbReference type="EMBL" id="ABG84852.1"/>
    </source>
</evidence>
<dbReference type="GO" id="GO:0003700">
    <property type="term" value="F:DNA-binding transcription factor activity"/>
    <property type="evidence" value="ECO:0007669"/>
    <property type="project" value="TreeGrafter"/>
</dbReference>
<dbReference type="EMBL" id="CP000246">
    <property type="protein sequence ID" value="ABG84852.1"/>
    <property type="molecule type" value="Genomic_DNA"/>
</dbReference>
<dbReference type="eggNOG" id="COG1609">
    <property type="taxonomic scope" value="Bacteria"/>
</dbReference>
<dbReference type="InterPro" id="IPR001761">
    <property type="entry name" value="Peripla_BP/Lac1_sug-bd_dom"/>
</dbReference>
<dbReference type="STRING" id="195103.CPF_0407"/>
<keyword evidence="6" id="KW-1185">Reference proteome</keyword>
<dbReference type="KEGG" id="cpf:CPF_0407"/>
<dbReference type="InterPro" id="IPR010982">
    <property type="entry name" value="Lambda_DNA-bd_dom_sf"/>
</dbReference>
<dbReference type="Pfam" id="PF00532">
    <property type="entry name" value="Peripla_BP_1"/>
    <property type="match status" value="1"/>
</dbReference>
<reference evidence="5 6" key="1">
    <citation type="journal article" date="2006" name="Genome Res.">
        <title>Skewed genomic variability in strains of the toxigenic bacterial pathogen, Clostridium perfringens.</title>
        <authorList>
            <person name="Myers G.S."/>
            <person name="Rasko D.A."/>
            <person name="Cheung J.K."/>
            <person name="Ravel J."/>
            <person name="Seshadri R."/>
            <person name="Deboy R.T."/>
            <person name="Ren Q."/>
            <person name="Varga J."/>
            <person name="Awad M.M."/>
            <person name="Brinkac L.M."/>
            <person name="Daugherty S.C."/>
            <person name="Haft D.H."/>
            <person name="Dodson R.J."/>
            <person name="Madupu R."/>
            <person name="Nelson W.C."/>
            <person name="Rosovitz M.J."/>
            <person name="Sullivan S.A."/>
            <person name="Khouri H."/>
            <person name="Dimitrov G.I."/>
            <person name="Watkins K.L."/>
            <person name="Mulligan S."/>
            <person name="Benton J."/>
            <person name="Radune D."/>
            <person name="Fisher D.J."/>
            <person name="Atkins H.S."/>
            <person name="Hiscox T."/>
            <person name="Jost B.H."/>
            <person name="Billington S.J."/>
            <person name="Songer J.G."/>
            <person name="McClane B.A."/>
            <person name="Titball R.W."/>
            <person name="Rood J.I."/>
            <person name="Melville S.B."/>
            <person name="Paulsen I.T."/>
        </authorList>
    </citation>
    <scope>NUCLEOTIDE SEQUENCE [LARGE SCALE GENOMIC DNA]</scope>
    <source>
        <strain evidence="6">ATCC 13124 / DSM 756 / JCM 1290 / NCIMB 6125 / NCTC 8237 / S 107 / Type A</strain>
    </source>
</reference>
<accession>A0A0H2YUR0</accession>
<dbReference type="InterPro" id="IPR028082">
    <property type="entry name" value="Peripla_BP_I"/>
</dbReference>
<dbReference type="SUPFAM" id="SSF47413">
    <property type="entry name" value="lambda repressor-like DNA-binding domains"/>
    <property type="match status" value="1"/>
</dbReference>
<dbReference type="GO" id="GO:0000976">
    <property type="term" value="F:transcription cis-regulatory region binding"/>
    <property type="evidence" value="ECO:0007669"/>
    <property type="project" value="TreeGrafter"/>
</dbReference>
<evidence type="ECO:0000256" key="2">
    <source>
        <dbReference type="ARBA" id="ARBA00023125"/>
    </source>
</evidence>
<dbReference type="AlphaFoldDB" id="A0A0H2YUR0"/>
<dbReference type="SUPFAM" id="SSF53822">
    <property type="entry name" value="Periplasmic binding protein-like I"/>
    <property type="match status" value="1"/>
</dbReference>